<protein>
    <submittedName>
        <fullName evidence="3">Helix-turn-helix domain-containing protein</fullName>
    </submittedName>
</protein>
<reference evidence="4" key="1">
    <citation type="journal article" date="2021" name="Syst. Appl. Microbiol.">
        <title>Roseomonas hellenica sp. nov., isolated from roots of wild-growing Alkanna tinctoria.</title>
        <authorList>
            <person name="Rat A."/>
            <person name="Naranjo H.D."/>
            <person name="Lebbe L."/>
            <person name="Cnockaert M."/>
            <person name="Krigas N."/>
            <person name="Grigoriadou K."/>
            <person name="Maloupa E."/>
            <person name="Willems A."/>
        </authorList>
    </citation>
    <scope>NUCLEOTIDE SEQUENCE [LARGE SCALE GENOMIC DNA]</scope>
    <source>
        <strain evidence="4">LMG 31523</strain>
    </source>
</reference>
<dbReference type="SMART" id="SM00530">
    <property type="entry name" value="HTH_XRE"/>
    <property type="match status" value="1"/>
</dbReference>
<gene>
    <name evidence="3" type="ORF">GXW71_02735</name>
</gene>
<evidence type="ECO:0000259" key="2">
    <source>
        <dbReference type="PROSITE" id="PS50943"/>
    </source>
</evidence>
<dbReference type="InterPro" id="IPR010982">
    <property type="entry name" value="Lambda_DNA-bd_dom_sf"/>
</dbReference>
<evidence type="ECO:0000256" key="1">
    <source>
        <dbReference type="ARBA" id="ARBA00023125"/>
    </source>
</evidence>
<dbReference type="SUPFAM" id="SSF47413">
    <property type="entry name" value="lambda repressor-like DNA-binding domains"/>
    <property type="match status" value="1"/>
</dbReference>
<dbReference type="PANTHER" id="PTHR46797">
    <property type="entry name" value="HTH-TYPE TRANSCRIPTIONAL REGULATOR"/>
    <property type="match status" value="1"/>
</dbReference>
<evidence type="ECO:0000313" key="4">
    <source>
        <dbReference type="Proteomes" id="UP001196870"/>
    </source>
</evidence>
<evidence type="ECO:0000313" key="3">
    <source>
        <dbReference type="EMBL" id="MBR0663264.1"/>
    </source>
</evidence>
<dbReference type="PANTHER" id="PTHR46797:SF1">
    <property type="entry name" value="METHYLPHOSPHONATE SYNTHASE"/>
    <property type="match status" value="1"/>
</dbReference>
<proteinExistence type="predicted"/>
<organism evidence="3 4">
    <name type="scientific">Plastoroseomonas hellenica</name>
    <dbReference type="NCBI Taxonomy" id="2687306"/>
    <lineage>
        <taxon>Bacteria</taxon>
        <taxon>Pseudomonadati</taxon>
        <taxon>Pseudomonadota</taxon>
        <taxon>Alphaproteobacteria</taxon>
        <taxon>Acetobacterales</taxon>
        <taxon>Acetobacteraceae</taxon>
        <taxon>Plastoroseomonas</taxon>
    </lineage>
</organism>
<name>A0ABS5ESJ3_9PROT</name>
<dbReference type="InterPro" id="IPR001387">
    <property type="entry name" value="Cro/C1-type_HTH"/>
</dbReference>
<dbReference type="RefSeq" id="WP_211850848.1">
    <property type="nucleotide sequence ID" value="NZ_JAAGBB010000002.1"/>
</dbReference>
<dbReference type="EMBL" id="JAAGBB010000002">
    <property type="protein sequence ID" value="MBR0663264.1"/>
    <property type="molecule type" value="Genomic_DNA"/>
</dbReference>
<dbReference type="PROSITE" id="PS50943">
    <property type="entry name" value="HTH_CROC1"/>
    <property type="match status" value="1"/>
</dbReference>
<accession>A0ABS5ESJ3</accession>
<keyword evidence="1" id="KW-0238">DNA-binding</keyword>
<dbReference type="Gene3D" id="1.10.260.40">
    <property type="entry name" value="lambda repressor-like DNA-binding domains"/>
    <property type="match status" value="1"/>
</dbReference>
<feature type="domain" description="HTH cro/C1-type" evidence="2">
    <location>
        <begin position="72"/>
        <end position="126"/>
    </location>
</feature>
<keyword evidence="4" id="KW-1185">Reference proteome</keyword>
<dbReference type="Pfam" id="PF01381">
    <property type="entry name" value="HTH_3"/>
    <property type="match status" value="1"/>
</dbReference>
<comment type="caution">
    <text evidence="3">The sequence shown here is derived from an EMBL/GenBank/DDBJ whole genome shotgun (WGS) entry which is preliminary data.</text>
</comment>
<dbReference type="Proteomes" id="UP001196870">
    <property type="component" value="Unassembled WGS sequence"/>
</dbReference>
<dbReference type="InterPro" id="IPR050807">
    <property type="entry name" value="TransReg_Diox_bact_type"/>
</dbReference>
<sequence length="128" mass="13530">MSRIKPLKVTSKVVTLSRADFDALVEAAEDRTDRIAFAAFDADVARRGLDAVLDEALPIDAVERIADGESPLRVWREHRGLTASALAAASGVAVSYISEIETGKKPGSAATLAKLAKALRTSVDVLIA</sequence>